<protein>
    <recommendedName>
        <fullName evidence="4">PepSY-associated TM helix</fullName>
    </recommendedName>
</protein>
<sequence length="549" mass="58737">MRPDGKQEGLRQSMAWAHTWSGLVLGWLLYAVFLTGTLSFFLDEINQWMRPELHRSVAGPGTAQTAVDAMQRLAPDASTWTVTLPGARQAEVQASWRPPGAAQGRAGIQRAYLDAATGDTIETRDTRAGNFLYRFHFELYGMPRIWGRWIVGAATMFMFAAIISGVITHRKIFADFFTFRRNKGQRSWLDAHNATAVFALPFHLVITFSGLLLLMGTLMPSPREALYGTENAGRFIAELRGMNASAAPAGGGAGGRAGRNGGAPQAVQADVAALLAQAHARWDGSPVGAIVMTRQGSQPILELREEHGQSLANRGQPRRLRFDGVSGGELESPATPAVSAVRATYNTMASLHLGRFADPIVRWALFLSGVLGTLMVATGMMLWVSKRLPERAKLGRTPAGHRLVEVLNVAAIAGMAVATAAYFFLNRLLPTGLAGRADWEINGFFIVWALTLAHAAVRPDRCAWREQLGAATALFAAIPLLNAWTGGQGLAASIPAGQWAVAGFDLAALLTGLLLAWAAVRIGKPRAGKPARQPARAQALAPAAGEAAS</sequence>
<dbReference type="Proteomes" id="UP000277294">
    <property type="component" value="Unassembled WGS sequence"/>
</dbReference>
<feature type="transmembrane region" description="Helical" evidence="1">
    <location>
        <begin position="360"/>
        <end position="385"/>
    </location>
</feature>
<organism evidence="2 3">
    <name type="scientific">Pigmentiphaga humi</name>
    <dbReference type="NCBI Taxonomy" id="2478468"/>
    <lineage>
        <taxon>Bacteria</taxon>
        <taxon>Pseudomonadati</taxon>
        <taxon>Pseudomonadota</taxon>
        <taxon>Betaproteobacteria</taxon>
        <taxon>Burkholderiales</taxon>
        <taxon>Alcaligenaceae</taxon>
        <taxon>Pigmentiphaga</taxon>
    </lineage>
</organism>
<feature type="transmembrane region" description="Helical" evidence="1">
    <location>
        <begin position="188"/>
        <end position="214"/>
    </location>
</feature>
<keyword evidence="1" id="KW-0812">Transmembrane</keyword>
<name>A0A3P4AVR4_9BURK</name>
<feature type="transmembrane region" description="Helical" evidence="1">
    <location>
        <begin position="437"/>
        <end position="456"/>
    </location>
</feature>
<dbReference type="EMBL" id="UWPJ01000005">
    <property type="protein sequence ID" value="VCU68134.1"/>
    <property type="molecule type" value="Genomic_DNA"/>
</dbReference>
<evidence type="ECO:0000313" key="3">
    <source>
        <dbReference type="Proteomes" id="UP000277294"/>
    </source>
</evidence>
<gene>
    <name evidence="2" type="ORF">PIGHUM_00184</name>
</gene>
<dbReference type="RefSeq" id="WP_124077371.1">
    <property type="nucleotide sequence ID" value="NZ_UWPJ01000005.1"/>
</dbReference>
<dbReference type="InterPro" id="IPR005625">
    <property type="entry name" value="PepSY-ass_TM"/>
</dbReference>
<feature type="transmembrane region" description="Helical" evidence="1">
    <location>
        <begin position="146"/>
        <end position="167"/>
    </location>
</feature>
<evidence type="ECO:0000313" key="2">
    <source>
        <dbReference type="EMBL" id="VCU68134.1"/>
    </source>
</evidence>
<feature type="transmembrane region" description="Helical" evidence="1">
    <location>
        <begin position="406"/>
        <end position="425"/>
    </location>
</feature>
<dbReference type="PANTHER" id="PTHR34219:SF4">
    <property type="entry name" value="PEPSY DOMAIN-CONTAINING PROTEIN"/>
    <property type="match status" value="1"/>
</dbReference>
<keyword evidence="3" id="KW-1185">Reference proteome</keyword>
<accession>A0A3P4AVR4</accession>
<reference evidence="2 3" key="1">
    <citation type="submission" date="2018-10" db="EMBL/GenBank/DDBJ databases">
        <authorList>
            <person name="Criscuolo A."/>
        </authorList>
    </citation>
    <scope>NUCLEOTIDE SEQUENCE [LARGE SCALE GENOMIC DNA]</scope>
    <source>
        <strain evidence="2">DnA1</strain>
    </source>
</reference>
<evidence type="ECO:0000256" key="1">
    <source>
        <dbReference type="SAM" id="Phobius"/>
    </source>
</evidence>
<dbReference type="Pfam" id="PF03929">
    <property type="entry name" value="PepSY_TM"/>
    <property type="match status" value="1"/>
</dbReference>
<feature type="transmembrane region" description="Helical" evidence="1">
    <location>
        <begin position="20"/>
        <end position="42"/>
    </location>
</feature>
<keyword evidence="1" id="KW-1133">Transmembrane helix</keyword>
<dbReference type="PANTHER" id="PTHR34219">
    <property type="entry name" value="IRON-REGULATED INNER MEMBRANE PROTEIN-RELATED"/>
    <property type="match status" value="1"/>
</dbReference>
<feature type="transmembrane region" description="Helical" evidence="1">
    <location>
        <begin position="499"/>
        <end position="520"/>
    </location>
</feature>
<feature type="transmembrane region" description="Helical" evidence="1">
    <location>
        <begin position="468"/>
        <end position="487"/>
    </location>
</feature>
<dbReference type="AlphaFoldDB" id="A0A3P4AVR4"/>
<evidence type="ECO:0008006" key="4">
    <source>
        <dbReference type="Google" id="ProtNLM"/>
    </source>
</evidence>
<keyword evidence="1" id="KW-0472">Membrane</keyword>
<proteinExistence type="predicted"/>
<dbReference type="OrthoDB" id="9776609at2"/>